<keyword evidence="1" id="KW-0812">Transmembrane</keyword>
<dbReference type="AlphaFoldDB" id="A0A177C3X6"/>
<keyword evidence="3" id="KW-1185">Reference proteome</keyword>
<dbReference type="GeneID" id="28756869"/>
<keyword evidence="1" id="KW-1133">Transmembrane helix</keyword>
<keyword evidence="1" id="KW-0472">Membrane</keyword>
<evidence type="ECO:0000313" key="3">
    <source>
        <dbReference type="Proteomes" id="UP000077069"/>
    </source>
</evidence>
<name>A0A177C3X6_9PLEO</name>
<dbReference type="InParanoid" id="A0A177C3X6"/>
<dbReference type="EMBL" id="KV441556">
    <property type="protein sequence ID" value="OAG02444.1"/>
    <property type="molecule type" value="Genomic_DNA"/>
</dbReference>
<feature type="transmembrane region" description="Helical" evidence="1">
    <location>
        <begin position="25"/>
        <end position="46"/>
    </location>
</feature>
<evidence type="ECO:0000256" key="1">
    <source>
        <dbReference type="SAM" id="Phobius"/>
    </source>
</evidence>
<reference evidence="2 3" key="1">
    <citation type="submission" date="2016-05" db="EMBL/GenBank/DDBJ databases">
        <title>Comparative analysis of secretome profiles of manganese(II)-oxidizing ascomycete fungi.</title>
        <authorList>
            <consortium name="DOE Joint Genome Institute"/>
            <person name="Zeiner C.A."/>
            <person name="Purvine S.O."/>
            <person name="Zink E.M."/>
            <person name="Wu S."/>
            <person name="Pasa-Tolic L."/>
            <person name="Chaput D.L."/>
            <person name="Haridas S."/>
            <person name="Grigoriev I.V."/>
            <person name="Santelli C.M."/>
            <person name="Hansel C.M."/>
        </authorList>
    </citation>
    <scope>NUCLEOTIDE SEQUENCE [LARGE SCALE GENOMIC DNA]</scope>
    <source>
        <strain evidence="2 3">AP3s5-JAC2a</strain>
    </source>
</reference>
<organism evidence="2 3">
    <name type="scientific">Paraphaeosphaeria sporulosa</name>
    <dbReference type="NCBI Taxonomy" id="1460663"/>
    <lineage>
        <taxon>Eukaryota</taxon>
        <taxon>Fungi</taxon>
        <taxon>Dikarya</taxon>
        <taxon>Ascomycota</taxon>
        <taxon>Pezizomycotina</taxon>
        <taxon>Dothideomycetes</taxon>
        <taxon>Pleosporomycetidae</taxon>
        <taxon>Pleosporales</taxon>
        <taxon>Massarineae</taxon>
        <taxon>Didymosphaeriaceae</taxon>
        <taxon>Paraphaeosphaeria</taxon>
    </lineage>
</organism>
<proteinExistence type="predicted"/>
<dbReference type="Proteomes" id="UP000077069">
    <property type="component" value="Unassembled WGS sequence"/>
</dbReference>
<evidence type="ECO:0000313" key="2">
    <source>
        <dbReference type="EMBL" id="OAG02444.1"/>
    </source>
</evidence>
<gene>
    <name evidence="2" type="ORF">CC84DRAFT_1021129</name>
</gene>
<sequence>MATAPSSGTTCYDTLRFSPPSPLSYSIQLFFCHTFATLLYPALLVAHLRYRSFDCRCYDVFPTELSQLSLAGHDTSVDSEWYSGLFTRTAFVVGFLQQLQSIVTHA</sequence>
<protein>
    <submittedName>
        <fullName evidence="2">Uncharacterized protein</fullName>
    </submittedName>
</protein>
<accession>A0A177C3X6</accession>
<dbReference type="RefSeq" id="XP_018032809.1">
    <property type="nucleotide sequence ID" value="XM_018173383.1"/>
</dbReference>